<accession>A0A1I5QV37</accession>
<protein>
    <recommendedName>
        <fullName evidence="1">DUF7350 domain-containing protein</fullName>
    </recommendedName>
</protein>
<proteinExistence type="predicted"/>
<dbReference type="AlphaFoldDB" id="A0A1I5QV37"/>
<dbReference type="Gene3D" id="2.60.40.2480">
    <property type="entry name" value="Periplasmic metal-binding protein Tp34-type"/>
    <property type="match status" value="1"/>
</dbReference>
<sequence>MRNPSRRAFLAGVGATGVGGLADCLGFELESGSREPPLVANRPDAVYRPTHTEGMAMAGMVSDGGYSCALTYSYPHRFWTVTGDDTTQVEVGGNDALHLMPIVWHSESGVVPSDVNPSVDVTRDGESVVDGLNPWPMLAQRMGFHFGDNVELPEQGEYTVTVSVGAGGDRRTGSLTETAAAEFEFTLDYQRSELRDLPFEDIAEARQGTLGAVEPMRMEMVPTTQAPPVDDLPGTAHGTTGSGDAVFAVRSLDDATPFGGDADQAYLAVSARTPYNRYPLPLMSLSGTLSRDGETAFDGYLNEWLDPDLGIHYGAVVDGVGSGDELTIAVDSPPQVSRHEGYETAFRNMPEATLTL</sequence>
<feature type="domain" description="DUF7350" evidence="1">
    <location>
        <begin position="230"/>
        <end position="355"/>
    </location>
</feature>
<dbReference type="Proteomes" id="UP000183769">
    <property type="component" value="Unassembled WGS sequence"/>
</dbReference>
<evidence type="ECO:0000313" key="3">
    <source>
        <dbReference type="Proteomes" id="UP000183769"/>
    </source>
</evidence>
<dbReference type="Pfam" id="PF24041">
    <property type="entry name" value="DUF7350"/>
    <property type="match status" value="1"/>
</dbReference>
<reference evidence="3" key="1">
    <citation type="submission" date="2016-10" db="EMBL/GenBank/DDBJ databases">
        <authorList>
            <person name="Varghese N."/>
            <person name="Submissions S."/>
        </authorList>
    </citation>
    <scope>NUCLEOTIDE SEQUENCE [LARGE SCALE GENOMIC DNA]</scope>
    <source>
        <strain evidence="3">CGMCC 1.10329</strain>
    </source>
</reference>
<dbReference type="EMBL" id="FOXI01000004">
    <property type="protein sequence ID" value="SFP50158.1"/>
    <property type="molecule type" value="Genomic_DNA"/>
</dbReference>
<keyword evidence="3" id="KW-1185">Reference proteome</keyword>
<evidence type="ECO:0000259" key="1">
    <source>
        <dbReference type="Pfam" id="PF24041"/>
    </source>
</evidence>
<dbReference type="InterPro" id="IPR038482">
    <property type="entry name" value="Tp34-type_sf"/>
</dbReference>
<dbReference type="RefSeq" id="WP_074877055.1">
    <property type="nucleotide sequence ID" value="NZ_FOXI01000004.1"/>
</dbReference>
<organism evidence="2 3">
    <name type="scientific">Halolamina pelagica</name>
    <dbReference type="NCBI Taxonomy" id="699431"/>
    <lineage>
        <taxon>Archaea</taxon>
        <taxon>Methanobacteriati</taxon>
        <taxon>Methanobacteriota</taxon>
        <taxon>Stenosarchaea group</taxon>
        <taxon>Halobacteria</taxon>
        <taxon>Halobacteriales</taxon>
        <taxon>Haloferacaceae</taxon>
    </lineage>
</organism>
<dbReference type="OrthoDB" id="156174at2157"/>
<evidence type="ECO:0000313" key="2">
    <source>
        <dbReference type="EMBL" id="SFP50158.1"/>
    </source>
</evidence>
<dbReference type="InterPro" id="IPR055774">
    <property type="entry name" value="DUF7350"/>
</dbReference>
<gene>
    <name evidence="2" type="ORF">SAMN05216277_104103</name>
</gene>
<name>A0A1I5QV37_9EURY</name>